<accession>A0ABV0JF91</accession>
<dbReference type="Proteomes" id="UP001464891">
    <property type="component" value="Unassembled WGS sequence"/>
</dbReference>
<comment type="caution">
    <text evidence="1">The sequence shown here is derived from an EMBL/GenBank/DDBJ whole genome shotgun (WGS) entry which is preliminary data.</text>
</comment>
<proteinExistence type="predicted"/>
<keyword evidence="2" id="KW-1185">Reference proteome</keyword>
<gene>
    <name evidence="1" type="ORF">NC998_25395</name>
</gene>
<evidence type="ECO:0000313" key="1">
    <source>
        <dbReference type="EMBL" id="MEP0820438.1"/>
    </source>
</evidence>
<protein>
    <submittedName>
        <fullName evidence="1">Ribbon-helix-helix domain-containing protein</fullName>
    </submittedName>
</protein>
<reference evidence="1 2" key="1">
    <citation type="submission" date="2022-04" db="EMBL/GenBank/DDBJ databases">
        <title>Positive selection, recombination, and allopatry shape intraspecific diversity of widespread and dominant cyanobacteria.</title>
        <authorList>
            <person name="Wei J."/>
            <person name="Shu W."/>
            <person name="Hu C."/>
        </authorList>
    </citation>
    <scope>NUCLEOTIDE SEQUENCE [LARGE SCALE GENOMIC DNA]</scope>
    <source>
        <strain evidence="1 2">GB2-A4</strain>
    </source>
</reference>
<dbReference type="EMBL" id="JAMPKM010000029">
    <property type="protein sequence ID" value="MEP0820438.1"/>
    <property type="molecule type" value="Genomic_DNA"/>
</dbReference>
<dbReference type="CDD" id="cd21631">
    <property type="entry name" value="RHH_CopG_NikR-like"/>
    <property type="match status" value="1"/>
</dbReference>
<organism evidence="1 2">
    <name type="scientific">Trichocoleus desertorum GB2-A4</name>
    <dbReference type="NCBI Taxonomy" id="2933944"/>
    <lineage>
        <taxon>Bacteria</taxon>
        <taxon>Bacillati</taxon>
        <taxon>Cyanobacteriota</taxon>
        <taxon>Cyanophyceae</taxon>
        <taxon>Leptolyngbyales</taxon>
        <taxon>Trichocoleusaceae</taxon>
        <taxon>Trichocoleus</taxon>
    </lineage>
</organism>
<sequence length="59" mass="6652">MMVHVKPLTAKFNQEDINQIKALAAIRQVKPSALVRQAVRQFITQNYPAAEIVTMQETA</sequence>
<name>A0ABV0JF91_9CYAN</name>
<evidence type="ECO:0000313" key="2">
    <source>
        <dbReference type="Proteomes" id="UP001464891"/>
    </source>
</evidence>